<dbReference type="OrthoDB" id="6765836at2759"/>
<protein>
    <submittedName>
        <fullName evidence="1">Uncharacterized protein</fullName>
    </submittedName>
</protein>
<comment type="caution">
    <text evidence="1">The sequence shown here is derived from an EMBL/GenBank/DDBJ whole genome shotgun (WGS) entry which is preliminary data.</text>
</comment>
<sequence length="252" mass="29027">MGKTEGKNYCHRNVTFAMSSISLFVRGSSVENLFKLERLGIPDPAEVLSRKEMEITALNHFTKTAIVDNEGRYEVQLPWGADHIILNSNEDICKELLKSTTKKLLQKNKFDDYESVLNQWIDDGVIEDVPFNETEEKRAARTQAPTTKNYAPQHPLHAGVASGDHPECNRWSQLGKASFMIKDFPVPGKDSRTISSKRLEQLWRRLNRDPKLIVPYTQFIEEYLALDHMEKVLNIDEITFDDGFFLPHQWCT</sequence>
<dbReference type="AlphaFoldDB" id="A0A8X6PP21"/>
<evidence type="ECO:0000313" key="2">
    <source>
        <dbReference type="Proteomes" id="UP000887013"/>
    </source>
</evidence>
<organism evidence="1 2">
    <name type="scientific">Nephila pilipes</name>
    <name type="common">Giant wood spider</name>
    <name type="synonym">Nephila maculata</name>
    <dbReference type="NCBI Taxonomy" id="299642"/>
    <lineage>
        <taxon>Eukaryota</taxon>
        <taxon>Metazoa</taxon>
        <taxon>Ecdysozoa</taxon>
        <taxon>Arthropoda</taxon>
        <taxon>Chelicerata</taxon>
        <taxon>Arachnida</taxon>
        <taxon>Araneae</taxon>
        <taxon>Araneomorphae</taxon>
        <taxon>Entelegynae</taxon>
        <taxon>Araneoidea</taxon>
        <taxon>Nephilidae</taxon>
        <taxon>Nephila</taxon>
    </lineage>
</organism>
<accession>A0A8X6PP21</accession>
<gene>
    <name evidence="1" type="primary">AVEN_188314_1</name>
    <name evidence="1" type="ORF">NPIL_27721</name>
</gene>
<keyword evidence="2" id="KW-1185">Reference proteome</keyword>
<dbReference type="EMBL" id="BMAW01118722">
    <property type="protein sequence ID" value="GFT81218.1"/>
    <property type="molecule type" value="Genomic_DNA"/>
</dbReference>
<reference evidence="1" key="1">
    <citation type="submission" date="2020-08" db="EMBL/GenBank/DDBJ databases">
        <title>Multicomponent nature underlies the extraordinary mechanical properties of spider dragline silk.</title>
        <authorList>
            <person name="Kono N."/>
            <person name="Nakamura H."/>
            <person name="Mori M."/>
            <person name="Yoshida Y."/>
            <person name="Ohtoshi R."/>
            <person name="Malay A.D."/>
            <person name="Moran D.A.P."/>
            <person name="Tomita M."/>
            <person name="Numata K."/>
            <person name="Arakawa K."/>
        </authorList>
    </citation>
    <scope>NUCLEOTIDE SEQUENCE</scope>
</reference>
<name>A0A8X6PP21_NEPPI</name>
<dbReference type="Proteomes" id="UP000887013">
    <property type="component" value="Unassembled WGS sequence"/>
</dbReference>
<proteinExistence type="predicted"/>
<evidence type="ECO:0000313" key="1">
    <source>
        <dbReference type="EMBL" id="GFT81218.1"/>
    </source>
</evidence>